<accession>A0A2S5RHF4</accession>
<evidence type="ECO:0000256" key="9">
    <source>
        <dbReference type="ARBA" id="ARBA00024202"/>
    </source>
</evidence>
<dbReference type="InterPro" id="IPR050366">
    <property type="entry name" value="BP-dependent_transpt_permease"/>
</dbReference>
<keyword evidence="8 10" id="KW-0472">Membrane</keyword>
<dbReference type="OrthoDB" id="9797472at2"/>
<evidence type="ECO:0000256" key="8">
    <source>
        <dbReference type="ARBA" id="ARBA00023136"/>
    </source>
</evidence>
<dbReference type="GO" id="GO:0015031">
    <property type="term" value="P:protein transport"/>
    <property type="evidence" value="ECO:0007669"/>
    <property type="project" value="UniProtKB-KW"/>
</dbReference>
<keyword evidence="5" id="KW-0571">Peptide transport</keyword>
<name>A0A2S5RHF4_9MOLU</name>
<evidence type="ECO:0000256" key="10">
    <source>
        <dbReference type="RuleBase" id="RU363032"/>
    </source>
</evidence>
<evidence type="ECO:0000256" key="2">
    <source>
        <dbReference type="ARBA" id="ARBA00022448"/>
    </source>
</evidence>
<dbReference type="PANTHER" id="PTHR43386">
    <property type="entry name" value="OLIGOPEPTIDE TRANSPORT SYSTEM PERMEASE PROTEIN APPC"/>
    <property type="match status" value="1"/>
</dbReference>
<organism evidence="12 13">
    <name type="scientific">Mesoplasma corruscae</name>
    <dbReference type="NCBI Taxonomy" id="216874"/>
    <lineage>
        <taxon>Bacteria</taxon>
        <taxon>Bacillati</taxon>
        <taxon>Mycoplasmatota</taxon>
        <taxon>Mollicutes</taxon>
        <taxon>Entomoplasmatales</taxon>
        <taxon>Entomoplasmataceae</taxon>
        <taxon>Mesoplasma</taxon>
    </lineage>
</organism>
<dbReference type="GO" id="GO:0015833">
    <property type="term" value="P:peptide transport"/>
    <property type="evidence" value="ECO:0007669"/>
    <property type="project" value="UniProtKB-KW"/>
</dbReference>
<dbReference type="AlphaFoldDB" id="A0A2S5RHF4"/>
<keyword evidence="4 10" id="KW-0812">Transmembrane</keyword>
<protein>
    <submittedName>
        <fullName evidence="12">Oligopeptide ABC transporter permease</fullName>
    </submittedName>
</protein>
<dbReference type="Gene3D" id="1.10.3720.10">
    <property type="entry name" value="MetI-like"/>
    <property type="match status" value="1"/>
</dbReference>
<evidence type="ECO:0000256" key="4">
    <source>
        <dbReference type="ARBA" id="ARBA00022692"/>
    </source>
</evidence>
<evidence type="ECO:0000256" key="7">
    <source>
        <dbReference type="ARBA" id="ARBA00022989"/>
    </source>
</evidence>
<dbReference type="PROSITE" id="PS50928">
    <property type="entry name" value="ABC_TM1"/>
    <property type="match status" value="1"/>
</dbReference>
<feature type="transmembrane region" description="Helical" evidence="10">
    <location>
        <begin position="284"/>
        <end position="303"/>
    </location>
</feature>
<evidence type="ECO:0000259" key="11">
    <source>
        <dbReference type="PROSITE" id="PS50928"/>
    </source>
</evidence>
<comment type="subcellular location">
    <subcellularLocation>
        <location evidence="1 10">Cell membrane</location>
        <topology evidence="1 10">Multi-pass membrane protein</topology>
    </subcellularLocation>
</comment>
<dbReference type="GO" id="GO:0005886">
    <property type="term" value="C:plasma membrane"/>
    <property type="evidence" value="ECO:0007669"/>
    <property type="project" value="UniProtKB-SubCell"/>
</dbReference>
<gene>
    <name evidence="12" type="primary">oppC</name>
    <name evidence="12" type="ORF">MCORR_v1c03480</name>
</gene>
<dbReference type="PANTHER" id="PTHR43386:SF24">
    <property type="entry name" value="OLIGOPEPTIDE TRANSPORT SYSTEM PERMEASE PROTEIN AMID"/>
    <property type="match status" value="1"/>
</dbReference>
<feature type="transmembrane region" description="Helical" evidence="10">
    <location>
        <begin position="51"/>
        <end position="70"/>
    </location>
</feature>
<keyword evidence="7 10" id="KW-1133">Transmembrane helix</keyword>
<dbReference type="InterPro" id="IPR054864">
    <property type="entry name" value="OppC_permease"/>
</dbReference>
<evidence type="ECO:0000256" key="1">
    <source>
        <dbReference type="ARBA" id="ARBA00004651"/>
    </source>
</evidence>
<feature type="transmembrane region" description="Helical" evidence="10">
    <location>
        <begin position="174"/>
        <end position="193"/>
    </location>
</feature>
<dbReference type="NCBIfam" id="NF043080">
    <property type="entry name" value="MMSYN1_0166"/>
    <property type="match status" value="1"/>
</dbReference>
<evidence type="ECO:0000256" key="6">
    <source>
        <dbReference type="ARBA" id="ARBA00022927"/>
    </source>
</evidence>
<dbReference type="GO" id="GO:0055085">
    <property type="term" value="P:transmembrane transport"/>
    <property type="evidence" value="ECO:0007669"/>
    <property type="project" value="InterPro"/>
</dbReference>
<dbReference type="RefSeq" id="WP_104207886.1">
    <property type="nucleotide sequence ID" value="NZ_PHNF01000001.1"/>
</dbReference>
<evidence type="ECO:0000313" key="12">
    <source>
        <dbReference type="EMBL" id="PPE06717.1"/>
    </source>
</evidence>
<dbReference type="InterPro" id="IPR035906">
    <property type="entry name" value="MetI-like_sf"/>
</dbReference>
<evidence type="ECO:0000313" key="13">
    <source>
        <dbReference type="Proteomes" id="UP000239785"/>
    </source>
</evidence>
<keyword evidence="6" id="KW-0653">Protein transport</keyword>
<dbReference type="Proteomes" id="UP000239785">
    <property type="component" value="Unassembled WGS sequence"/>
</dbReference>
<keyword evidence="3" id="KW-1003">Cell membrane</keyword>
<evidence type="ECO:0000256" key="5">
    <source>
        <dbReference type="ARBA" id="ARBA00022856"/>
    </source>
</evidence>
<dbReference type="SUPFAM" id="SSF161098">
    <property type="entry name" value="MetI-like"/>
    <property type="match status" value="1"/>
</dbReference>
<sequence length="317" mass="34949">MENKFNYDINNLDDSLFVIVGDDVTIAEHISTKPYSYWKTVFSKSFRSPTFIICTFILLVFITMACSVAIGKPAVPRDFVPSLPEPPSLQHLFGTGKNGQDLWTSVWVGSRTTLWFAIVIFLIQAFIGILLGSIWGFYSKLDLLFIQVTNFITLIPQLVLFMMIIYILGQGAGVGILAVSITSWIGMASTIRFQIIIAKHTEYNISSVIVGSKGPKIIRKNIIPKILPIIIYQCSTAIPAAFSIDASLATLGIGIVKPGDNQNTSLGILMSSVMSGTDWQRYPHLLIIPLVFVGGLSLVFYLVGKVLADSLDPRTHR</sequence>
<feature type="transmembrane region" description="Helical" evidence="10">
    <location>
        <begin position="144"/>
        <end position="168"/>
    </location>
</feature>
<dbReference type="EMBL" id="PHNF01000001">
    <property type="protein sequence ID" value="PPE06717.1"/>
    <property type="molecule type" value="Genomic_DNA"/>
</dbReference>
<dbReference type="InterPro" id="IPR000515">
    <property type="entry name" value="MetI-like"/>
</dbReference>
<comment type="similarity">
    <text evidence="9">Belongs to the binding-protein-dependent transport system permease family. OppBC subfamily.</text>
</comment>
<keyword evidence="13" id="KW-1185">Reference proteome</keyword>
<evidence type="ECO:0000256" key="3">
    <source>
        <dbReference type="ARBA" id="ARBA00022475"/>
    </source>
</evidence>
<dbReference type="Pfam" id="PF00528">
    <property type="entry name" value="BPD_transp_1"/>
    <property type="match status" value="1"/>
</dbReference>
<comment type="caution">
    <text evidence="12">The sequence shown here is derived from an EMBL/GenBank/DDBJ whole genome shotgun (WGS) entry which is preliminary data.</text>
</comment>
<reference evidence="12 13" key="1">
    <citation type="submission" date="2017-11" db="EMBL/GenBank/DDBJ databases">
        <title>Genome sequence of Mesoplasma corruscae ELCA-2 (ATCC 49579).</title>
        <authorList>
            <person name="Lo W.-S."/>
            <person name="Kuo C.-H."/>
        </authorList>
    </citation>
    <scope>NUCLEOTIDE SEQUENCE [LARGE SCALE GENOMIC DNA]</scope>
    <source>
        <strain evidence="12 13">ELCA-2</strain>
    </source>
</reference>
<feature type="transmembrane region" description="Helical" evidence="10">
    <location>
        <begin position="114"/>
        <end position="137"/>
    </location>
</feature>
<proteinExistence type="inferred from homology"/>
<dbReference type="CDD" id="cd06261">
    <property type="entry name" value="TM_PBP2"/>
    <property type="match status" value="1"/>
</dbReference>
<feature type="domain" description="ABC transmembrane type-1" evidence="11">
    <location>
        <begin position="110"/>
        <end position="303"/>
    </location>
</feature>
<keyword evidence="2 10" id="KW-0813">Transport</keyword>